<dbReference type="PRINTS" id="PR00332">
    <property type="entry name" value="HISTRIAD"/>
</dbReference>
<feature type="domain" description="HIT" evidence="4">
    <location>
        <begin position="5"/>
        <end position="114"/>
    </location>
</feature>
<dbReference type="OrthoDB" id="9784774at2"/>
<keyword evidence="6" id="KW-1185">Reference proteome</keyword>
<dbReference type="Proteomes" id="UP000002964">
    <property type="component" value="Unassembled WGS sequence"/>
</dbReference>
<evidence type="ECO:0000313" key="6">
    <source>
        <dbReference type="Proteomes" id="UP000002964"/>
    </source>
</evidence>
<dbReference type="AlphaFoldDB" id="H8Z4E7"/>
<evidence type="ECO:0000256" key="1">
    <source>
        <dbReference type="PIRSR" id="PIRSR601310-1"/>
    </source>
</evidence>
<dbReference type="SUPFAM" id="SSF54197">
    <property type="entry name" value="HIT-like"/>
    <property type="match status" value="1"/>
</dbReference>
<dbReference type="InterPro" id="IPR019808">
    <property type="entry name" value="Histidine_triad_CS"/>
</dbReference>
<evidence type="ECO:0000313" key="5">
    <source>
        <dbReference type="EMBL" id="EIC20204.1"/>
    </source>
</evidence>
<protein>
    <submittedName>
        <fullName evidence="5">HIT family hydrolase, diadenosine tetraphosphate hydrolase</fullName>
    </submittedName>
</protein>
<evidence type="ECO:0000256" key="2">
    <source>
        <dbReference type="PIRSR" id="PIRSR601310-3"/>
    </source>
</evidence>
<evidence type="ECO:0000259" key="4">
    <source>
        <dbReference type="PROSITE" id="PS51084"/>
    </source>
</evidence>
<proteinExistence type="predicted"/>
<name>H8Z4E7_9GAMM</name>
<dbReference type="Gene3D" id="3.30.428.10">
    <property type="entry name" value="HIT-like"/>
    <property type="match status" value="1"/>
</dbReference>
<dbReference type="RefSeq" id="WP_009150607.1">
    <property type="nucleotide sequence ID" value="NZ_CP121471.1"/>
</dbReference>
<dbReference type="Pfam" id="PF01230">
    <property type="entry name" value="HIT"/>
    <property type="match status" value="1"/>
</dbReference>
<sequence length="114" mass="12419">MSETVFGKIARGEMDADILYQDDEVVAFRDLNPQAPVHILIIPRKPIATLNDVSAEDAALIGRLFQVASMLAAREGVAEQGYRTVINCNAQGGQTVYHLHVHLLGGRALQWPPG</sequence>
<keyword evidence="5" id="KW-0378">Hydrolase</keyword>
<dbReference type="HOGENOM" id="CLU_056776_8_1_6"/>
<feature type="short sequence motif" description="Histidine triad motif" evidence="2 3">
    <location>
        <begin position="98"/>
        <end position="102"/>
    </location>
</feature>
<dbReference type="PANTHER" id="PTHR23089">
    <property type="entry name" value="HISTIDINE TRIAD HIT PROTEIN"/>
    <property type="match status" value="1"/>
</dbReference>
<organism evidence="5 6">
    <name type="scientific">Thiorhodovibrio frisius</name>
    <dbReference type="NCBI Taxonomy" id="631362"/>
    <lineage>
        <taxon>Bacteria</taxon>
        <taxon>Pseudomonadati</taxon>
        <taxon>Pseudomonadota</taxon>
        <taxon>Gammaproteobacteria</taxon>
        <taxon>Chromatiales</taxon>
        <taxon>Chromatiaceae</taxon>
        <taxon>Thiorhodovibrio</taxon>
    </lineage>
</organism>
<dbReference type="InterPro" id="IPR001310">
    <property type="entry name" value="Histidine_triad_HIT"/>
</dbReference>
<dbReference type="InterPro" id="IPR036265">
    <property type="entry name" value="HIT-like_sf"/>
</dbReference>
<accession>H8Z4E7</accession>
<gene>
    <name evidence="5" type="ORF">Thi970DRAFT_03827</name>
</gene>
<reference evidence="6" key="1">
    <citation type="submission" date="2011-06" db="EMBL/GenBank/DDBJ databases">
        <authorList>
            <consortium name="US DOE Joint Genome Institute (JGI-PGF)"/>
            <person name="Lucas S."/>
            <person name="Han J."/>
            <person name="Lapidus A."/>
            <person name="Cheng J.-F."/>
            <person name="Goodwin L."/>
            <person name="Pitluck S."/>
            <person name="Peters L."/>
            <person name="Land M.L."/>
            <person name="Hauser L."/>
            <person name="Vogl K."/>
            <person name="Liu Z."/>
            <person name="Overmann J."/>
            <person name="Frigaard N.-U."/>
            <person name="Bryant D.A."/>
            <person name="Woyke T.J."/>
        </authorList>
    </citation>
    <scope>NUCLEOTIDE SEQUENCE [LARGE SCALE GENOMIC DNA]</scope>
    <source>
        <strain evidence="6">970</strain>
    </source>
</reference>
<dbReference type="STRING" id="631362.Thi970DRAFT_03827"/>
<evidence type="ECO:0000256" key="3">
    <source>
        <dbReference type="PROSITE-ProRule" id="PRU00464"/>
    </source>
</evidence>
<dbReference type="PROSITE" id="PS51084">
    <property type="entry name" value="HIT_2"/>
    <property type="match status" value="1"/>
</dbReference>
<dbReference type="PROSITE" id="PS00892">
    <property type="entry name" value="HIT_1"/>
    <property type="match status" value="1"/>
</dbReference>
<dbReference type="EMBL" id="JH603170">
    <property type="protein sequence ID" value="EIC20204.1"/>
    <property type="molecule type" value="Genomic_DNA"/>
</dbReference>
<dbReference type="InterPro" id="IPR011146">
    <property type="entry name" value="HIT-like"/>
</dbReference>
<feature type="active site" description="Tele-AMP-histidine intermediate" evidence="1">
    <location>
        <position position="100"/>
    </location>
</feature>
<dbReference type="eggNOG" id="COG0537">
    <property type="taxonomic scope" value="Bacteria"/>
</dbReference>
<reference evidence="5 6" key="2">
    <citation type="submission" date="2011-11" db="EMBL/GenBank/DDBJ databases">
        <authorList>
            <consortium name="US DOE Joint Genome Institute"/>
            <person name="Lucas S."/>
            <person name="Han J."/>
            <person name="Lapidus A."/>
            <person name="Cheng J.-F."/>
            <person name="Goodwin L."/>
            <person name="Pitluck S."/>
            <person name="Peters L."/>
            <person name="Ovchinnikova G."/>
            <person name="Zhang X."/>
            <person name="Detter J.C."/>
            <person name="Han C."/>
            <person name="Tapia R."/>
            <person name="Land M."/>
            <person name="Hauser L."/>
            <person name="Kyrpides N."/>
            <person name="Ivanova N."/>
            <person name="Pagani I."/>
            <person name="Vogl K."/>
            <person name="Liu Z."/>
            <person name="Overmann J."/>
            <person name="Frigaard N.-U."/>
            <person name="Bryant D."/>
            <person name="Woyke T."/>
        </authorList>
    </citation>
    <scope>NUCLEOTIDE SEQUENCE [LARGE SCALE GENOMIC DNA]</scope>
    <source>
        <strain evidence="5 6">970</strain>
    </source>
</reference>
<dbReference type="CDD" id="cd01276">
    <property type="entry name" value="PKCI_related"/>
    <property type="match status" value="1"/>
</dbReference>
<dbReference type="GO" id="GO:0016787">
    <property type="term" value="F:hydrolase activity"/>
    <property type="evidence" value="ECO:0007669"/>
    <property type="project" value="UniProtKB-KW"/>
</dbReference>